<accession>A0A8H6QV61</accession>
<dbReference type="InterPro" id="IPR020846">
    <property type="entry name" value="MFS_dom"/>
</dbReference>
<dbReference type="EMBL" id="JACBAG010001861">
    <property type="protein sequence ID" value="KAF7179433.1"/>
    <property type="molecule type" value="Genomic_DNA"/>
</dbReference>
<dbReference type="Gene3D" id="1.25.40.20">
    <property type="entry name" value="Ankyrin repeat-containing domain"/>
    <property type="match status" value="1"/>
</dbReference>
<dbReference type="Gene3D" id="1.10.510.10">
    <property type="entry name" value="Transferase(Phosphotransferase) domain 1"/>
    <property type="match status" value="1"/>
</dbReference>
<dbReference type="Pfam" id="PF00083">
    <property type="entry name" value="Sugar_tr"/>
    <property type="match status" value="1"/>
</dbReference>
<comment type="similarity">
    <text evidence="2">Belongs to the major facilitator superfamily. Sugar transporter (TC 2.A.1.1) family.</text>
</comment>
<feature type="domain" description="Major facilitator superfamily (MFS) profile" evidence="11">
    <location>
        <begin position="88"/>
        <end position="605"/>
    </location>
</feature>
<dbReference type="GO" id="GO:0004672">
    <property type="term" value="F:protein kinase activity"/>
    <property type="evidence" value="ECO:0007669"/>
    <property type="project" value="InterPro"/>
</dbReference>
<dbReference type="SUPFAM" id="SSF48403">
    <property type="entry name" value="Ankyrin repeat"/>
    <property type="match status" value="1"/>
</dbReference>
<feature type="transmembrane region" description="Helical" evidence="9">
    <location>
        <begin position="197"/>
        <end position="215"/>
    </location>
</feature>
<evidence type="ECO:0000256" key="3">
    <source>
        <dbReference type="ARBA" id="ARBA00022448"/>
    </source>
</evidence>
<evidence type="ECO:0000256" key="7">
    <source>
        <dbReference type="PROSITE-ProRule" id="PRU00023"/>
    </source>
</evidence>
<keyword evidence="13" id="KW-1185">Reference proteome</keyword>
<evidence type="ECO:0000313" key="12">
    <source>
        <dbReference type="EMBL" id="KAF7179433.1"/>
    </source>
</evidence>
<dbReference type="GO" id="GO:0016020">
    <property type="term" value="C:membrane"/>
    <property type="evidence" value="ECO:0007669"/>
    <property type="project" value="UniProtKB-SubCell"/>
</dbReference>
<dbReference type="InterPro" id="IPR003663">
    <property type="entry name" value="Sugar/inositol_transpt"/>
</dbReference>
<feature type="transmembrane region" description="Helical" evidence="9">
    <location>
        <begin position="254"/>
        <end position="273"/>
    </location>
</feature>
<dbReference type="PROSITE" id="PS00217">
    <property type="entry name" value="SUGAR_TRANSPORT_2"/>
    <property type="match status" value="1"/>
</dbReference>
<keyword evidence="4 9" id="KW-0812">Transmembrane</keyword>
<dbReference type="GO" id="GO:0005524">
    <property type="term" value="F:ATP binding"/>
    <property type="evidence" value="ECO:0007669"/>
    <property type="project" value="InterPro"/>
</dbReference>
<dbReference type="GO" id="GO:0022857">
    <property type="term" value="F:transmembrane transporter activity"/>
    <property type="evidence" value="ECO:0007669"/>
    <property type="project" value="InterPro"/>
</dbReference>
<keyword evidence="3" id="KW-0813">Transport</keyword>
<evidence type="ECO:0000313" key="13">
    <source>
        <dbReference type="Proteomes" id="UP000641853"/>
    </source>
</evidence>
<evidence type="ECO:0000256" key="4">
    <source>
        <dbReference type="ARBA" id="ARBA00022692"/>
    </source>
</evidence>
<evidence type="ECO:0000256" key="2">
    <source>
        <dbReference type="ARBA" id="ARBA00010992"/>
    </source>
</evidence>
<evidence type="ECO:0000256" key="5">
    <source>
        <dbReference type="ARBA" id="ARBA00022989"/>
    </source>
</evidence>
<dbReference type="PANTHER" id="PTHR48020">
    <property type="entry name" value="PROTON MYO-INOSITOL COTRANSPORTER"/>
    <property type="match status" value="1"/>
</dbReference>
<feature type="transmembrane region" description="Helical" evidence="9">
    <location>
        <begin position="482"/>
        <end position="506"/>
    </location>
</feature>
<feature type="transmembrane region" description="Helical" evidence="9">
    <location>
        <begin position="581"/>
        <end position="601"/>
    </location>
</feature>
<feature type="transmembrane region" description="Helical" evidence="9">
    <location>
        <begin position="227"/>
        <end position="248"/>
    </location>
</feature>
<reference evidence="12" key="1">
    <citation type="submission" date="2020-06" db="EMBL/GenBank/DDBJ databases">
        <title>Draft genome sequences of strains closely related to Aspergillus parafelis and Aspergillus hiratsukae.</title>
        <authorList>
            <person name="Dos Santos R.A.C."/>
            <person name="Rivero-Menendez O."/>
            <person name="Steenwyk J.L."/>
            <person name="Mead M.E."/>
            <person name="Goldman G.H."/>
            <person name="Alastruey-Izquierdo A."/>
            <person name="Rokas A."/>
        </authorList>
    </citation>
    <scope>NUCLEOTIDE SEQUENCE</scope>
    <source>
        <strain evidence="12">CNM-CM7691</strain>
    </source>
</reference>
<name>A0A8H6QV61_9EURO</name>
<evidence type="ECO:0000256" key="8">
    <source>
        <dbReference type="SAM" id="MobiDB-lite"/>
    </source>
</evidence>
<dbReference type="Gene3D" id="1.20.1250.20">
    <property type="entry name" value="MFS general substrate transporter like domains"/>
    <property type="match status" value="1"/>
</dbReference>
<dbReference type="PROSITE" id="PS50850">
    <property type="entry name" value="MFS"/>
    <property type="match status" value="1"/>
</dbReference>
<dbReference type="InterPro" id="IPR005828">
    <property type="entry name" value="MFS_sugar_transport-like"/>
</dbReference>
<dbReference type="SMART" id="SM00248">
    <property type="entry name" value="ANK"/>
    <property type="match status" value="5"/>
</dbReference>
<keyword evidence="5 9" id="KW-1133">Transmembrane helix</keyword>
<feature type="repeat" description="ANK" evidence="7">
    <location>
        <begin position="1196"/>
        <end position="1228"/>
    </location>
</feature>
<evidence type="ECO:0000256" key="6">
    <source>
        <dbReference type="ARBA" id="ARBA00023136"/>
    </source>
</evidence>
<evidence type="ECO:0000256" key="9">
    <source>
        <dbReference type="SAM" id="Phobius"/>
    </source>
</evidence>
<dbReference type="InterPro" id="IPR002110">
    <property type="entry name" value="Ankyrin_rpt"/>
</dbReference>
<evidence type="ECO:0000256" key="1">
    <source>
        <dbReference type="ARBA" id="ARBA00004141"/>
    </source>
</evidence>
<dbReference type="SUPFAM" id="SSF56112">
    <property type="entry name" value="Protein kinase-like (PK-like)"/>
    <property type="match status" value="1"/>
</dbReference>
<dbReference type="SMART" id="SM00220">
    <property type="entry name" value="S_TKc"/>
    <property type="match status" value="1"/>
</dbReference>
<dbReference type="InterPro" id="IPR000719">
    <property type="entry name" value="Prot_kinase_dom"/>
</dbReference>
<sequence>MLTTSTIFSNPNPLRERTPGELKEDVRKFHRDHKLGPVVDLEVLIKGALIAQDATNIETCDLTAPEKLAIQSEAQSGFFQQTKELKVTILTTACAAVIQGWQQSTINASSRGWQCLLLLKSEKTDATVSLREMYITCLIDAAPWISGSIIGTWLSDPLQESRFGRRPALFISALFCAASVLGTARCTNWGEILACRLILGIGIGAKASIAPVFAAEAAADHLRGRLLMMWQLFDSFGISVGFACYWIVGRSWRGLLGSAAVPALILLVLVFLCPESPRFLIRKGAYADAFSSLRQLRGSDIQAARDLYYIHSQLQIETELFEGKRPEQWWRTDLYQQKVKTQTFFQRVGALFTVPRNRRACVAAFLVMASQQLCGINVLSFYSSALFRYVASNPGDGNSHSRRASDVADIVDCRDPMDDTVAWLNFGFGLANFLFTIPAYKFIDWRGRRVLLLISLGGMFFTLLATSGFFRIIRPQEAQKGLVAGFTVVIFTFFYGIGAGPVPFTFSAEVFPLAFREVGMSFSVMVNFLGMSLLILFVPRLTTIFSPNDPNARIARLFGESNLLFLFRYDPLLSAMINRNVLTNLHSGLNALAFVLVFFLVPSGTAQISLEEMNSIWRFAPRNRLARIWTPNVLEEFAFHESLHLPSSSFVEDIRRDFLQTISILIYVNWDDWSHFNEVFFSHRGADRKLDRTDRHIPKYDLQSLTSDNFLGPGAGSRFYDNRYIFCPIDIVKGSYLEREDGWRLPFLAGRSEACGSGGFGKVTKEVIAARHYQSGEILHSTEKSIARKLFKSKPDYERELFNLRALRACDNQNERIVLPLATVIIGSQFNILFPLAEMDLDKFLSGALLPPTKCDMSELLEELMSLAGALAHLHTGLGYNIHGCHTDLKPANILVYMKHDTSRRPQIGKWMITDFGLSIISRVERRGSGDGLPMESVTETMTQLQRMRGRGTYQAPEVCLGLGISRSSDIWSFGCILVRVLAFKLDGVQGLQRLDELRRKDDDGITDYAGRHDYFNRGDPAVLNPHIANWIRDLPKHHLNYSDEFLNGCANMLLRTLSISKNDRPEATVVQQLLGELRSVLHTSLHTPLQPISSMDSNSEYPSTGPPSSRSPSSSVSDPTSLYSLGLAVLTNALVVAIENCDLAGVERCLSQNVDVEKPDSKGNIPLGIAARLGNAPVVRRLLEANARVDARSAEGETPLMIATRNGHKDISKLLLEQGADCRAYSDDGLTCLHYATWSAASAELIRLLIPSFQTSFQTVDVPMKGFNEEMPLMTLVKNFVDNDCWEDKFRALVGAGANVNQADKFGRSPLECAVRDGSLRAVELLVDHNAVMVDLSGIPQSPAIKVLLRNASTPHRSSVDSGRSRRSSLLRR</sequence>
<feature type="repeat" description="ANK" evidence="7">
    <location>
        <begin position="1163"/>
        <end position="1195"/>
    </location>
</feature>
<feature type="transmembrane region" description="Helical" evidence="9">
    <location>
        <begin position="167"/>
        <end position="185"/>
    </location>
</feature>
<feature type="transmembrane region" description="Helical" evidence="9">
    <location>
        <begin position="450"/>
        <end position="470"/>
    </location>
</feature>
<comment type="subcellular location">
    <subcellularLocation>
        <location evidence="1">Membrane</location>
        <topology evidence="1">Multi-pass membrane protein</topology>
    </subcellularLocation>
</comment>
<dbReference type="InterPro" id="IPR036770">
    <property type="entry name" value="Ankyrin_rpt-contain_sf"/>
</dbReference>
<feature type="compositionally biased region" description="Low complexity" evidence="8">
    <location>
        <begin position="1103"/>
        <end position="1118"/>
    </location>
</feature>
<dbReference type="Pfam" id="PF00069">
    <property type="entry name" value="Pkinase"/>
    <property type="match status" value="1"/>
</dbReference>
<dbReference type="InterPro" id="IPR036259">
    <property type="entry name" value="MFS_trans_sf"/>
</dbReference>
<dbReference type="PROSITE" id="PS50297">
    <property type="entry name" value="ANK_REP_REGION"/>
    <property type="match status" value="2"/>
</dbReference>
<dbReference type="GO" id="GO:0015791">
    <property type="term" value="P:polyol transmembrane transport"/>
    <property type="evidence" value="ECO:0007669"/>
    <property type="project" value="UniProtKB-ARBA"/>
</dbReference>
<keyword evidence="6 9" id="KW-0472">Membrane</keyword>
<feature type="compositionally biased region" description="Polar residues" evidence="8">
    <location>
        <begin position="1089"/>
        <end position="1102"/>
    </location>
</feature>
<dbReference type="Proteomes" id="UP000641853">
    <property type="component" value="Unassembled WGS sequence"/>
</dbReference>
<dbReference type="PROSITE" id="PS50011">
    <property type="entry name" value="PROTEIN_KINASE_DOM"/>
    <property type="match status" value="1"/>
</dbReference>
<gene>
    <name evidence="12" type="ORF">CNMCM7691_008366</name>
</gene>
<dbReference type="PROSITE" id="PS50088">
    <property type="entry name" value="ANK_REPEAT"/>
    <property type="match status" value="2"/>
</dbReference>
<dbReference type="InterPro" id="IPR050814">
    <property type="entry name" value="Myo-inositol_Transporter"/>
</dbReference>
<feature type="transmembrane region" description="Helical" evidence="9">
    <location>
        <begin position="518"/>
        <end position="538"/>
    </location>
</feature>
<dbReference type="FunFam" id="1.20.1250.20:FF:000474">
    <property type="entry name" value="Sugar transporter, putative"/>
    <property type="match status" value="1"/>
</dbReference>
<dbReference type="GO" id="GO:0015798">
    <property type="term" value="P:myo-inositol transport"/>
    <property type="evidence" value="ECO:0007669"/>
    <property type="project" value="UniProtKB-ARBA"/>
</dbReference>
<organism evidence="12 13">
    <name type="scientific">Aspergillus felis</name>
    <dbReference type="NCBI Taxonomy" id="1287682"/>
    <lineage>
        <taxon>Eukaryota</taxon>
        <taxon>Fungi</taxon>
        <taxon>Dikarya</taxon>
        <taxon>Ascomycota</taxon>
        <taxon>Pezizomycotina</taxon>
        <taxon>Eurotiomycetes</taxon>
        <taxon>Eurotiomycetidae</taxon>
        <taxon>Eurotiales</taxon>
        <taxon>Aspergillaceae</taxon>
        <taxon>Aspergillus</taxon>
        <taxon>Aspergillus subgen. Fumigati</taxon>
    </lineage>
</organism>
<feature type="region of interest" description="Disordered" evidence="8">
    <location>
        <begin position="1089"/>
        <end position="1118"/>
    </location>
</feature>
<feature type="transmembrane region" description="Helical" evidence="9">
    <location>
        <begin position="422"/>
        <end position="443"/>
    </location>
</feature>
<keyword evidence="7" id="KW-0040">ANK repeat</keyword>
<dbReference type="Pfam" id="PF12796">
    <property type="entry name" value="Ank_2"/>
    <property type="match status" value="1"/>
</dbReference>
<dbReference type="InterPro" id="IPR011009">
    <property type="entry name" value="Kinase-like_dom_sf"/>
</dbReference>
<feature type="domain" description="Protein kinase" evidence="10">
    <location>
        <begin position="749"/>
        <end position="1086"/>
    </location>
</feature>
<comment type="caution">
    <text evidence="12">The sequence shown here is derived from an EMBL/GenBank/DDBJ whole genome shotgun (WGS) entry which is preliminary data.</text>
</comment>
<dbReference type="PRINTS" id="PR00171">
    <property type="entry name" value="SUGRTRNSPORT"/>
</dbReference>
<dbReference type="SUPFAM" id="SSF103473">
    <property type="entry name" value="MFS general substrate transporter"/>
    <property type="match status" value="1"/>
</dbReference>
<evidence type="ECO:0000259" key="11">
    <source>
        <dbReference type="PROSITE" id="PS50850"/>
    </source>
</evidence>
<dbReference type="PANTHER" id="PTHR48020:SF40">
    <property type="entry name" value="MAJOR FACILITATOR SUPERFAMILY (MFS) PROFILE DOMAIN-CONTAINING PROTEIN"/>
    <property type="match status" value="1"/>
</dbReference>
<protein>
    <submittedName>
        <fullName evidence="12">Uncharacterized protein</fullName>
    </submittedName>
</protein>
<proteinExistence type="inferred from homology"/>
<evidence type="ECO:0000259" key="10">
    <source>
        <dbReference type="PROSITE" id="PS50011"/>
    </source>
</evidence>
<dbReference type="InterPro" id="IPR005829">
    <property type="entry name" value="Sugar_transporter_CS"/>
</dbReference>